<dbReference type="Proteomes" id="UP000184267">
    <property type="component" value="Unassembled WGS sequence"/>
</dbReference>
<name>A0A1M2W3R0_TRAPU</name>
<protein>
    <submittedName>
        <fullName evidence="1">Uncharacterized protein</fullName>
    </submittedName>
</protein>
<sequence length="105" mass="10998">MDGLDPIVRPGTKQKERRAVRILPLPFWEMRSARAPTLIVKDALGNLCTPYTRSSRCAVSSLSYIGMSAVGGGQGTVRAIVARNGQPRGGGAVGTLTGTVLETGT</sequence>
<dbReference type="EMBL" id="MNAD01000288">
    <property type="protein sequence ID" value="OJT14420.1"/>
    <property type="molecule type" value="Genomic_DNA"/>
</dbReference>
<dbReference type="AlphaFoldDB" id="A0A1M2W3R0"/>
<proteinExistence type="predicted"/>
<evidence type="ECO:0000313" key="1">
    <source>
        <dbReference type="EMBL" id="OJT14420.1"/>
    </source>
</evidence>
<accession>A0A1M2W3R0</accession>
<gene>
    <name evidence="1" type="ORF">TRAPUB_8998</name>
</gene>
<comment type="caution">
    <text evidence="1">The sequence shown here is derived from an EMBL/GenBank/DDBJ whole genome shotgun (WGS) entry which is preliminary data.</text>
</comment>
<keyword evidence="2" id="KW-1185">Reference proteome</keyword>
<evidence type="ECO:0000313" key="2">
    <source>
        <dbReference type="Proteomes" id="UP000184267"/>
    </source>
</evidence>
<organism evidence="1 2">
    <name type="scientific">Trametes pubescens</name>
    <name type="common">White-rot fungus</name>
    <dbReference type="NCBI Taxonomy" id="154538"/>
    <lineage>
        <taxon>Eukaryota</taxon>
        <taxon>Fungi</taxon>
        <taxon>Dikarya</taxon>
        <taxon>Basidiomycota</taxon>
        <taxon>Agaricomycotina</taxon>
        <taxon>Agaricomycetes</taxon>
        <taxon>Polyporales</taxon>
        <taxon>Polyporaceae</taxon>
        <taxon>Trametes</taxon>
    </lineage>
</organism>
<reference evidence="1 2" key="1">
    <citation type="submission" date="2016-10" db="EMBL/GenBank/DDBJ databases">
        <title>Genome sequence of the basidiomycete white-rot fungus Trametes pubescens.</title>
        <authorList>
            <person name="Makela M.R."/>
            <person name="Granchi Z."/>
            <person name="Peng M."/>
            <person name="De Vries R.P."/>
            <person name="Grigoriev I."/>
            <person name="Riley R."/>
            <person name="Hilden K."/>
        </authorList>
    </citation>
    <scope>NUCLEOTIDE SEQUENCE [LARGE SCALE GENOMIC DNA]</scope>
    <source>
        <strain evidence="1 2">FBCC735</strain>
    </source>
</reference>